<dbReference type="Proteomes" id="UP000587760">
    <property type="component" value="Unassembled WGS sequence"/>
</dbReference>
<reference evidence="1 2" key="1">
    <citation type="submission" date="2020-08" db="EMBL/GenBank/DDBJ databases">
        <title>Genomic Encyclopedia of Type Strains, Phase IV (KMG-IV): sequencing the most valuable type-strain genomes for metagenomic binning, comparative biology and taxonomic classification.</title>
        <authorList>
            <person name="Goeker M."/>
        </authorList>
    </citation>
    <scope>NUCLEOTIDE SEQUENCE [LARGE SCALE GENOMIC DNA]</scope>
    <source>
        <strain evidence="1 2">DSM 2461</strain>
    </source>
</reference>
<comment type="caution">
    <text evidence="1">The sequence shown here is derived from an EMBL/GenBank/DDBJ whole genome shotgun (WGS) entry which is preliminary data.</text>
</comment>
<organism evidence="1 2">
    <name type="scientific">Spirochaeta isovalerica</name>
    <dbReference type="NCBI Taxonomy" id="150"/>
    <lineage>
        <taxon>Bacteria</taxon>
        <taxon>Pseudomonadati</taxon>
        <taxon>Spirochaetota</taxon>
        <taxon>Spirochaetia</taxon>
        <taxon>Spirochaetales</taxon>
        <taxon>Spirochaetaceae</taxon>
        <taxon>Spirochaeta</taxon>
    </lineage>
</organism>
<dbReference type="EMBL" id="JACHGJ010000003">
    <property type="protein sequence ID" value="MBB6480571.1"/>
    <property type="molecule type" value="Genomic_DNA"/>
</dbReference>
<dbReference type="AlphaFoldDB" id="A0A841RB36"/>
<evidence type="ECO:0000313" key="2">
    <source>
        <dbReference type="Proteomes" id="UP000587760"/>
    </source>
</evidence>
<accession>A0A841RB36</accession>
<sequence>MELKDCPLCGSKPLLLSENDVACVSGLCPAKGLVVDRRIWNLRAEVAGRDSQILRELKLEHSTENNLNKIRSRYPQLS</sequence>
<keyword evidence="2" id="KW-1185">Reference proteome</keyword>
<name>A0A841RB36_9SPIO</name>
<evidence type="ECO:0000313" key="1">
    <source>
        <dbReference type="EMBL" id="MBB6480571.1"/>
    </source>
</evidence>
<proteinExistence type="predicted"/>
<gene>
    <name evidence="1" type="ORF">HNR50_002234</name>
</gene>
<protein>
    <submittedName>
        <fullName evidence="1">Uncharacterized protein</fullName>
    </submittedName>
</protein>
<dbReference type="RefSeq" id="WP_184746829.1">
    <property type="nucleotide sequence ID" value="NZ_JACHGJ010000003.1"/>
</dbReference>